<feature type="region of interest" description="Disordered" evidence="1">
    <location>
        <begin position="165"/>
        <end position="351"/>
    </location>
</feature>
<proteinExistence type="predicted"/>
<keyword evidence="4" id="KW-1185">Reference proteome</keyword>
<dbReference type="GO" id="GO:0003697">
    <property type="term" value="F:single-stranded DNA binding"/>
    <property type="evidence" value="ECO:0007669"/>
    <property type="project" value="TreeGrafter"/>
</dbReference>
<accession>A0A3B3TAD6</accession>
<feature type="compositionally biased region" description="Acidic residues" evidence="1">
    <location>
        <begin position="216"/>
        <end position="229"/>
    </location>
</feature>
<feature type="compositionally biased region" description="Polar residues" evidence="1">
    <location>
        <begin position="245"/>
        <end position="254"/>
    </location>
</feature>
<sequence length="351" mass="37702">MRLWLVTERNHYRLLGCFTCSVNNLTILISMERPSRNKKTVNYSEFQEAADDDDFTSVKVPPTKKARKSVREPEQEKKAESKTITTTSQEASPLQTKPRLSVDEKMYERNLEAALQLSIIASAAVAEISGANENQPPPELDMKAPSPSLSNCSVNASLLGLDKITDEVGSHSTPSRQRKAASKAAEQQKRILSDGRDSGAENEGDEDYQPTCTPDADSESEGESEEEEFTITKSRSVKKGGSKKQTASRAASSGSERKPRKAAEAKAGPAKTPTACRAAAPSRPASVPNISKSAEPISPAGGRLPKWNPPGQIGHSPTITSKPGGKSPGQGLRLGLSRLARVKPLHPSLAH</sequence>
<dbReference type="Ensembl" id="ENSPKIT00000021234.1">
    <property type="protein sequence ID" value="ENSPKIP00000040217.1"/>
    <property type="gene ID" value="ENSPKIG00000017268.1"/>
</dbReference>
<reference evidence="3" key="2">
    <citation type="submission" date="2025-09" db="UniProtKB">
        <authorList>
            <consortium name="Ensembl"/>
        </authorList>
    </citation>
    <scope>IDENTIFICATION</scope>
</reference>
<dbReference type="GO" id="GO:0036297">
    <property type="term" value="P:interstrand cross-link repair"/>
    <property type="evidence" value="ECO:0007669"/>
    <property type="project" value="TreeGrafter"/>
</dbReference>
<name>A0A3B3TAD6_9TELE</name>
<dbReference type="GO" id="GO:0003690">
    <property type="term" value="F:double-stranded DNA binding"/>
    <property type="evidence" value="ECO:0007669"/>
    <property type="project" value="TreeGrafter"/>
</dbReference>
<organism evidence="3 4">
    <name type="scientific">Paramormyrops kingsleyae</name>
    <dbReference type="NCBI Taxonomy" id="1676925"/>
    <lineage>
        <taxon>Eukaryota</taxon>
        <taxon>Metazoa</taxon>
        <taxon>Chordata</taxon>
        <taxon>Craniata</taxon>
        <taxon>Vertebrata</taxon>
        <taxon>Euteleostomi</taxon>
        <taxon>Actinopterygii</taxon>
        <taxon>Neopterygii</taxon>
        <taxon>Teleostei</taxon>
        <taxon>Osteoglossocephala</taxon>
        <taxon>Osteoglossomorpha</taxon>
        <taxon>Osteoglossiformes</taxon>
        <taxon>Mormyridae</taxon>
        <taxon>Paramormyrops</taxon>
    </lineage>
</organism>
<feature type="region of interest" description="Disordered" evidence="1">
    <location>
        <begin position="131"/>
        <end position="151"/>
    </location>
</feature>
<feature type="compositionally biased region" description="Basic and acidic residues" evidence="1">
    <location>
        <begin position="69"/>
        <end position="81"/>
    </location>
</feature>
<dbReference type="Pfam" id="PF15696">
    <property type="entry name" value="RAD51_interact"/>
    <property type="match status" value="1"/>
</dbReference>
<dbReference type="PANTHER" id="PTHR15361:SF4">
    <property type="entry name" value="RAD51-ASSOCIATED PROTEIN 1"/>
    <property type="match status" value="1"/>
</dbReference>
<evidence type="ECO:0000313" key="3">
    <source>
        <dbReference type="Ensembl" id="ENSPKIP00000040217.1"/>
    </source>
</evidence>
<feature type="compositionally biased region" description="Basic and acidic residues" evidence="1">
    <location>
        <begin position="255"/>
        <end position="264"/>
    </location>
</feature>
<dbReference type="GO" id="GO:0000724">
    <property type="term" value="P:double-strand break repair via homologous recombination"/>
    <property type="evidence" value="ECO:0007669"/>
    <property type="project" value="TreeGrafter"/>
</dbReference>
<feature type="compositionally biased region" description="Polar residues" evidence="1">
    <location>
        <begin position="82"/>
        <end position="95"/>
    </location>
</feature>
<dbReference type="AlphaFoldDB" id="A0A3B3TAD6"/>
<reference evidence="3" key="1">
    <citation type="submission" date="2025-08" db="UniProtKB">
        <authorList>
            <consortium name="Ensembl"/>
        </authorList>
    </citation>
    <scope>IDENTIFICATION</scope>
</reference>
<dbReference type="GeneTree" id="ENSGT00940000153414"/>
<feature type="compositionally biased region" description="Basic and acidic residues" evidence="1">
    <location>
        <begin position="186"/>
        <end position="199"/>
    </location>
</feature>
<feature type="compositionally biased region" description="Low complexity" evidence="1">
    <location>
        <begin position="265"/>
        <end position="286"/>
    </location>
</feature>
<evidence type="ECO:0000259" key="2">
    <source>
        <dbReference type="Pfam" id="PF15696"/>
    </source>
</evidence>
<dbReference type="InterPro" id="IPR031419">
    <property type="entry name" value="RAD51_interact"/>
</dbReference>
<dbReference type="Proteomes" id="UP000261540">
    <property type="component" value="Unplaced"/>
</dbReference>
<evidence type="ECO:0000256" key="1">
    <source>
        <dbReference type="SAM" id="MobiDB-lite"/>
    </source>
</evidence>
<dbReference type="PANTHER" id="PTHR15361">
    <property type="entry name" value="RAD51/NUKS-INTERACTING PROTEIN"/>
    <property type="match status" value="1"/>
</dbReference>
<protein>
    <submittedName>
        <fullName evidence="3">RAD51 associated protein 1</fullName>
    </submittedName>
</protein>
<feature type="region of interest" description="Disordered" evidence="1">
    <location>
        <begin position="51"/>
        <end position="100"/>
    </location>
</feature>
<dbReference type="InterPro" id="IPR052003">
    <property type="entry name" value="HR_DNA-Binding_Protein"/>
</dbReference>
<evidence type="ECO:0000313" key="4">
    <source>
        <dbReference type="Proteomes" id="UP000261540"/>
    </source>
</evidence>
<feature type="domain" description="RAD51 interacting motif" evidence="2">
    <location>
        <begin position="312"/>
        <end position="349"/>
    </location>
</feature>
<dbReference type="STRING" id="1676925.ENSPKIP00000040217"/>